<proteinExistence type="predicted"/>
<sequence length="366" mass="41616">MKMHSSVLDLRGKAKYDELLVVMRAEIDFDSSHDLFHSPTSCTGQPSIFSKPPPFSTLHSPPRGFRYSRVVNGGSLNSRNAFYRHLRLPLRVSQRPFERERKSEARISDLRDRDTQGADNGLLLTVLTSMSTVQMKTAATLMGRMTIQQRASSSVKQLFQMQDSLAPNSHQNGHPYTHIVEAVGGSYFKPILAETNIIRKTLMAFRYVITFLGYKLYINYEVGSDATSALPELDRTFDRKVVLASDVAHLYEWSGFFQSWLWAKWHYLTVTSKQEKFGLTADRTNASLRLTFTKFGLETGDELFMSEDIFRRLDYDAILDWQNSKSNQNISNAKGLRGCRAASFPDSSLASYKQVLLSIHVAERLI</sequence>
<dbReference type="EMBL" id="JACCJC010000014">
    <property type="protein sequence ID" value="KAF6237362.1"/>
    <property type="molecule type" value="Genomic_DNA"/>
</dbReference>
<dbReference type="GeneID" id="59285917"/>
<dbReference type="AlphaFoldDB" id="A0A8H6L6D4"/>
<accession>A0A8H6L6D4</accession>
<dbReference type="RefSeq" id="XP_037166686.1">
    <property type="nucleotide sequence ID" value="XM_037306176.1"/>
</dbReference>
<keyword evidence="2" id="KW-1185">Reference proteome</keyword>
<comment type="caution">
    <text evidence="1">The sequence shown here is derived from an EMBL/GenBank/DDBJ whole genome shotgun (WGS) entry which is preliminary data.</text>
</comment>
<reference evidence="1 2" key="1">
    <citation type="journal article" date="2020" name="Genomics">
        <title>Complete, high-quality genomes from long-read metagenomic sequencing of two wolf lichen thalli reveals enigmatic genome architecture.</title>
        <authorList>
            <person name="McKenzie S.K."/>
            <person name="Walston R.F."/>
            <person name="Allen J.L."/>
        </authorList>
    </citation>
    <scope>NUCLEOTIDE SEQUENCE [LARGE SCALE GENOMIC DNA]</scope>
    <source>
        <strain evidence="1">WasteWater2</strain>
    </source>
</reference>
<evidence type="ECO:0000313" key="1">
    <source>
        <dbReference type="EMBL" id="KAF6237362.1"/>
    </source>
</evidence>
<gene>
    <name evidence="1" type="ORF">HO173_004252</name>
</gene>
<name>A0A8H6L6D4_9LECA</name>
<protein>
    <submittedName>
        <fullName evidence="1">Uncharacterized protein</fullName>
    </submittedName>
</protein>
<dbReference type="Proteomes" id="UP000578531">
    <property type="component" value="Unassembled WGS sequence"/>
</dbReference>
<evidence type="ECO:0000313" key="2">
    <source>
        <dbReference type="Proteomes" id="UP000578531"/>
    </source>
</evidence>
<organism evidence="1 2">
    <name type="scientific">Letharia columbiana</name>
    <dbReference type="NCBI Taxonomy" id="112416"/>
    <lineage>
        <taxon>Eukaryota</taxon>
        <taxon>Fungi</taxon>
        <taxon>Dikarya</taxon>
        <taxon>Ascomycota</taxon>
        <taxon>Pezizomycotina</taxon>
        <taxon>Lecanoromycetes</taxon>
        <taxon>OSLEUM clade</taxon>
        <taxon>Lecanoromycetidae</taxon>
        <taxon>Lecanorales</taxon>
        <taxon>Lecanorineae</taxon>
        <taxon>Parmeliaceae</taxon>
        <taxon>Letharia</taxon>
    </lineage>
</organism>